<evidence type="ECO:0000256" key="8">
    <source>
        <dbReference type="ARBA" id="ARBA00023136"/>
    </source>
</evidence>
<evidence type="ECO:0000256" key="1">
    <source>
        <dbReference type="ARBA" id="ARBA00004651"/>
    </source>
</evidence>
<dbReference type="GO" id="GO:0005886">
    <property type="term" value="C:plasma membrane"/>
    <property type="evidence" value="ECO:0007669"/>
    <property type="project" value="UniProtKB-SubCell"/>
</dbReference>
<sequence>MTNRRLISLVTGVLIFAVLLPVVLSIWLAHRQAEESFMNELNTFSQLVKMRVERVVNQGKTALRQLETFKGAPCSSDHLLMMRQISYSHRYVQEVLYLDNSRPLCSSMERDSTASTFPAPQTIGPEGFKAWIINAETPGFKRNMVALGSQHHVVITDPLSFIDVLSFGPWPINIALIGRDTGQVIAATQPLEPAMVKEIINSKTQQFHAGDAAWHVSPAPELSVTIVTWAALTPLQQNWHRLLMIWLPLGLLFSLLIAFFLLRILHRLQSPHQRMLDAIRAREIVVFYQPIVALNSGKAVGAEALARWRQSDGTLLAPDVFIPLAEQTGLMPQLTRLIIENVFSDMGAWLQANPEMHISINIDPTDLLNRNLPVLLRQHIHQWQLSPTQIALELTERGFADPKLSVPVIAALRAEGHAIYIDDFGTGYSSLSYLQDLEVDILKIDKSFVDAVEYKNVTPHIIEMAKALNLAMVAEGIETEGQLRWLQEHGVQFGQGWYYSKALAKDEFIAWTQRNLQAS</sequence>
<dbReference type="RefSeq" id="WP_156564821.1">
    <property type="nucleotide sequence ID" value="NZ_CACRTZ010000004.1"/>
</dbReference>
<keyword evidence="3" id="KW-1003">Cell membrane</keyword>
<evidence type="ECO:0000313" key="12">
    <source>
        <dbReference type="EMBL" id="VYT83670.1"/>
    </source>
</evidence>
<dbReference type="PROSITE" id="PS50883">
    <property type="entry name" value="EAL"/>
    <property type="match status" value="1"/>
</dbReference>
<accession>A0A6N3A1F5</accession>
<protein>
    <recommendedName>
        <fullName evidence="2">cyclic-guanylate-specific phosphodiesterase</fullName>
        <ecNumber evidence="2">3.1.4.52</ecNumber>
    </recommendedName>
</protein>
<evidence type="ECO:0000256" key="3">
    <source>
        <dbReference type="ARBA" id="ARBA00022475"/>
    </source>
</evidence>
<proteinExistence type="predicted"/>
<evidence type="ECO:0000256" key="7">
    <source>
        <dbReference type="ARBA" id="ARBA00022989"/>
    </source>
</evidence>
<reference evidence="12" key="1">
    <citation type="submission" date="2019-11" db="EMBL/GenBank/DDBJ databases">
        <authorList>
            <person name="Feng L."/>
        </authorList>
    </citation>
    <scope>NUCLEOTIDE SEQUENCE</scope>
    <source>
        <strain evidence="12">EMassiliensisLFYP7</strain>
    </source>
</reference>
<keyword evidence="7 10" id="KW-1133">Transmembrane helix</keyword>
<comment type="subcellular location">
    <subcellularLocation>
        <location evidence="1">Cell membrane</location>
        <topology evidence="1">Multi-pass membrane protein</topology>
    </subcellularLocation>
</comment>
<comment type="catalytic activity">
    <reaction evidence="9">
        <text>3',3'-c-di-GMP + H2O = 5'-phosphoguanylyl(3'-&gt;5')guanosine + H(+)</text>
        <dbReference type="Rhea" id="RHEA:24902"/>
        <dbReference type="ChEBI" id="CHEBI:15377"/>
        <dbReference type="ChEBI" id="CHEBI:15378"/>
        <dbReference type="ChEBI" id="CHEBI:58754"/>
        <dbReference type="ChEBI" id="CHEBI:58805"/>
        <dbReference type="EC" id="3.1.4.52"/>
    </reaction>
</comment>
<dbReference type="AlphaFoldDB" id="A0A6N3A1F5"/>
<evidence type="ECO:0000256" key="5">
    <source>
        <dbReference type="ARBA" id="ARBA00022692"/>
    </source>
</evidence>
<evidence type="ECO:0000256" key="9">
    <source>
        <dbReference type="ARBA" id="ARBA00034290"/>
    </source>
</evidence>
<dbReference type="EC" id="3.1.4.52" evidence="2"/>
<dbReference type="InterPro" id="IPR001633">
    <property type="entry name" value="EAL_dom"/>
</dbReference>
<dbReference type="GO" id="GO:0071111">
    <property type="term" value="F:cyclic-guanylate-specific phosphodiesterase activity"/>
    <property type="evidence" value="ECO:0007669"/>
    <property type="project" value="UniProtKB-EC"/>
</dbReference>
<evidence type="ECO:0000256" key="2">
    <source>
        <dbReference type="ARBA" id="ARBA00012282"/>
    </source>
</evidence>
<dbReference type="SMART" id="SM00052">
    <property type="entry name" value="EAL"/>
    <property type="match status" value="1"/>
</dbReference>
<organism evidence="12">
    <name type="scientific">Phytobacter massiliensis</name>
    <dbReference type="NCBI Taxonomy" id="1485952"/>
    <lineage>
        <taxon>Bacteria</taxon>
        <taxon>Pseudomonadati</taxon>
        <taxon>Pseudomonadota</taxon>
        <taxon>Gammaproteobacteria</taxon>
        <taxon>Enterobacterales</taxon>
        <taxon>Enterobacteriaceae</taxon>
        <taxon>Phytobacter</taxon>
    </lineage>
</organism>
<dbReference type="InterPro" id="IPR035919">
    <property type="entry name" value="EAL_sf"/>
</dbReference>
<gene>
    <name evidence="12" type="primary">yjcC_1</name>
    <name evidence="12" type="ORF">EMLFYP7_00737</name>
</gene>
<evidence type="ECO:0000259" key="11">
    <source>
        <dbReference type="PROSITE" id="PS50883"/>
    </source>
</evidence>
<name>A0A6N3A1F5_9ENTR</name>
<evidence type="ECO:0000256" key="4">
    <source>
        <dbReference type="ARBA" id="ARBA00022636"/>
    </source>
</evidence>
<dbReference type="Pfam" id="PF00563">
    <property type="entry name" value="EAL"/>
    <property type="match status" value="1"/>
</dbReference>
<dbReference type="EMBL" id="CACRTZ010000004">
    <property type="protein sequence ID" value="VYT83670.1"/>
    <property type="molecule type" value="Genomic_DNA"/>
</dbReference>
<dbReference type="Gene3D" id="3.20.20.450">
    <property type="entry name" value="EAL domain"/>
    <property type="match status" value="1"/>
</dbReference>
<dbReference type="SUPFAM" id="SSF141868">
    <property type="entry name" value="EAL domain-like"/>
    <property type="match status" value="1"/>
</dbReference>
<evidence type="ECO:0000256" key="10">
    <source>
        <dbReference type="SAM" id="Phobius"/>
    </source>
</evidence>
<dbReference type="Pfam" id="PF12792">
    <property type="entry name" value="CSS-motif"/>
    <property type="match status" value="1"/>
</dbReference>
<keyword evidence="8 10" id="KW-0472">Membrane</keyword>
<feature type="transmembrane region" description="Helical" evidence="10">
    <location>
        <begin position="243"/>
        <end position="265"/>
    </location>
</feature>
<dbReference type="InterPro" id="IPR050706">
    <property type="entry name" value="Cyclic-di-GMP_PDE-like"/>
</dbReference>
<keyword evidence="6" id="KW-0378">Hydrolase</keyword>
<dbReference type="PANTHER" id="PTHR33121">
    <property type="entry name" value="CYCLIC DI-GMP PHOSPHODIESTERASE PDEF"/>
    <property type="match status" value="1"/>
</dbReference>
<evidence type="ECO:0000256" key="6">
    <source>
        <dbReference type="ARBA" id="ARBA00022801"/>
    </source>
</evidence>
<dbReference type="PANTHER" id="PTHR33121:SF81">
    <property type="entry name" value="CYCLIC DI-GMP PHOSPHODIESTERASE PDEB-RELATED"/>
    <property type="match status" value="1"/>
</dbReference>
<keyword evidence="5 10" id="KW-0812">Transmembrane</keyword>
<dbReference type="CDD" id="cd01948">
    <property type="entry name" value="EAL"/>
    <property type="match status" value="1"/>
</dbReference>
<feature type="domain" description="EAL" evidence="11">
    <location>
        <begin position="268"/>
        <end position="516"/>
    </location>
</feature>
<dbReference type="InterPro" id="IPR024744">
    <property type="entry name" value="CSS-motif_dom"/>
</dbReference>
<keyword evidence="4" id="KW-0973">c-di-GMP</keyword>